<evidence type="ECO:0000313" key="1">
    <source>
        <dbReference type="EMBL" id="JAD69026.1"/>
    </source>
</evidence>
<sequence length="56" mass="6259">MVIRSMIRVRIHGSAEVPIFVLEWKRMIQRCSSLIQPAPVYTSSSSTTDLGPDAAR</sequence>
<accession>A0A0A9C0E7</accession>
<proteinExistence type="predicted"/>
<dbReference type="EMBL" id="GBRH01228869">
    <property type="protein sequence ID" value="JAD69026.1"/>
    <property type="molecule type" value="Transcribed_RNA"/>
</dbReference>
<name>A0A0A9C0E7_ARUDO</name>
<reference evidence="1" key="2">
    <citation type="journal article" date="2015" name="Data Brief">
        <title>Shoot transcriptome of the giant reed, Arundo donax.</title>
        <authorList>
            <person name="Barrero R.A."/>
            <person name="Guerrero F.D."/>
            <person name="Moolhuijzen P."/>
            <person name="Goolsby J.A."/>
            <person name="Tidwell J."/>
            <person name="Bellgard S.E."/>
            <person name="Bellgard M.I."/>
        </authorList>
    </citation>
    <scope>NUCLEOTIDE SEQUENCE</scope>
    <source>
        <tissue evidence="1">Shoot tissue taken approximately 20 cm above the soil surface</tissue>
    </source>
</reference>
<reference evidence="1" key="1">
    <citation type="submission" date="2014-09" db="EMBL/GenBank/DDBJ databases">
        <authorList>
            <person name="Magalhaes I.L.F."/>
            <person name="Oliveira U."/>
            <person name="Santos F.R."/>
            <person name="Vidigal T.H.D.A."/>
            <person name="Brescovit A.D."/>
            <person name="Santos A.J."/>
        </authorList>
    </citation>
    <scope>NUCLEOTIDE SEQUENCE</scope>
    <source>
        <tissue evidence="1">Shoot tissue taken approximately 20 cm above the soil surface</tissue>
    </source>
</reference>
<dbReference type="AlphaFoldDB" id="A0A0A9C0E7"/>
<organism evidence="1">
    <name type="scientific">Arundo donax</name>
    <name type="common">Giant reed</name>
    <name type="synonym">Donax arundinaceus</name>
    <dbReference type="NCBI Taxonomy" id="35708"/>
    <lineage>
        <taxon>Eukaryota</taxon>
        <taxon>Viridiplantae</taxon>
        <taxon>Streptophyta</taxon>
        <taxon>Embryophyta</taxon>
        <taxon>Tracheophyta</taxon>
        <taxon>Spermatophyta</taxon>
        <taxon>Magnoliopsida</taxon>
        <taxon>Liliopsida</taxon>
        <taxon>Poales</taxon>
        <taxon>Poaceae</taxon>
        <taxon>PACMAD clade</taxon>
        <taxon>Arundinoideae</taxon>
        <taxon>Arundineae</taxon>
        <taxon>Arundo</taxon>
    </lineage>
</organism>
<protein>
    <submittedName>
        <fullName evidence="1">Uncharacterized protein</fullName>
    </submittedName>
</protein>